<dbReference type="AlphaFoldDB" id="S0DFJ6"/>
<protein>
    <submittedName>
        <fullName evidence="1">Uncharacterized protein</fullName>
    </submittedName>
</protein>
<proteinExistence type="predicted"/>
<reference evidence="1" key="1">
    <citation type="submission" date="2012-10" db="EMBL/GenBank/DDBJ databases">
        <authorList>
            <person name="Sandrine L."/>
        </authorList>
    </citation>
    <scope>NUCLEOTIDE SEQUENCE</scope>
</reference>
<name>S0DFJ6_9ZZZZ</name>
<reference evidence="1" key="2">
    <citation type="journal article" date="2013" name="Biotechnol. Biofuels">
        <title>Mining for hemicellulases in the fungus-growing termite Pseudacanthotermes militaris using functional metagenomics.</title>
        <authorList>
            <person name="Bastien G."/>
            <person name="Arnal G."/>
            <person name="Bozonnet S."/>
            <person name="Laguerre S."/>
            <person name="Ferreira F."/>
            <person name="Faure R."/>
            <person name="Henrissat B."/>
            <person name="Lefevre F."/>
            <person name="Robe P."/>
            <person name="Bouchez O."/>
            <person name="Noirot C."/>
            <person name="Dumon C."/>
            <person name="O'Donohue M."/>
        </authorList>
    </citation>
    <scope>NUCLEOTIDE SEQUENCE</scope>
</reference>
<accession>S0DFJ6</accession>
<dbReference type="EMBL" id="HF548281">
    <property type="protein sequence ID" value="CCO21045.1"/>
    <property type="molecule type" value="Genomic_DNA"/>
</dbReference>
<organism evidence="1">
    <name type="scientific">termite gut metagenome</name>
    <dbReference type="NCBI Taxonomy" id="433724"/>
    <lineage>
        <taxon>unclassified sequences</taxon>
        <taxon>metagenomes</taxon>
        <taxon>organismal metagenomes</taxon>
    </lineage>
</organism>
<sequence length="137" mass="14646">MLLTVLAAVAVTGCKKGDDPVPADAYAAFKADDTPRWENGSVVEKNEEGAYTFVTDAGGKLFSSAAYKTGRISHGGDSFEIIEFSGSPVVGSPSDPTIRKPAGTTDLYLLEIVKMEGGKLWIVFKETPTSTERRIVQ</sequence>
<evidence type="ECO:0000313" key="1">
    <source>
        <dbReference type="EMBL" id="CCO21045.1"/>
    </source>
</evidence>
<gene>
    <name evidence="1" type="ORF">BN138_233</name>
</gene>